<sequence>MTEDIFEKTRDLFEQFYDEHNLDENSDFGHYTRKQAIIEADYLNATLCEILEYIQDGGTDLAKIKAIAYDGLYESRI</sequence>
<evidence type="ECO:0000313" key="2">
    <source>
        <dbReference type="Proteomes" id="UP000014970"/>
    </source>
</evidence>
<protein>
    <recommendedName>
        <fullName evidence="3">Phage protein</fullName>
    </recommendedName>
</protein>
<reference evidence="1 2" key="1">
    <citation type="submission" date="2013-06" db="EMBL/GenBank/DDBJ databases">
        <title>Genome sequencing of Streptococcus mitis strains.</title>
        <authorList>
            <person name="Ikryannikova L.N."/>
            <person name="Ilina E.N."/>
            <person name="Kostryukova E.S."/>
            <person name="Semashko T.A."/>
            <person name="Savinova T.A."/>
            <person name="Karpova I.Y."/>
            <person name="Larin A.K."/>
            <person name="Ischenko D.S."/>
            <person name="Dubovickaya V.A."/>
            <person name="Sidorenko S.V."/>
            <person name="Govorun V.M."/>
        </authorList>
    </citation>
    <scope>NUCLEOTIDE SEQUENCE [LARGE SCALE GENOMIC DNA]</scope>
    <source>
        <strain evidence="1 2">18/56</strain>
    </source>
</reference>
<dbReference type="EMBL" id="ATAA01000030">
    <property type="protein sequence ID" value="EPR92952.1"/>
    <property type="molecule type" value="Genomic_DNA"/>
</dbReference>
<comment type="caution">
    <text evidence="1">The sequence shown here is derived from an EMBL/GenBank/DDBJ whole genome shotgun (WGS) entry which is preliminary data.</text>
</comment>
<dbReference type="Proteomes" id="UP000014970">
    <property type="component" value="Unassembled WGS sequence"/>
</dbReference>
<organism evidence="1 2">
    <name type="scientific">Streptococcus mitis 18/56</name>
    <dbReference type="NCBI Taxonomy" id="1340485"/>
    <lineage>
        <taxon>Bacteria</taxon>
        <taxon>Bacillati</taxon>
        <taxon>Bacillota</taxon>
        <taxon>Bacilli</taxon>
        <taxon>Lactobacillales</taxon>
        <taxon>Streptococcaceae</taxon>
        <taxon>Streptococcus</taxon>
        <taxon>Streptococcus mitis group</taxon>
    </lineage>
</organism>
<dbReference type="AlphaFoldDB" id="S7XF70"/>
<evidence type="ECO:0008006" key="3">
    <source>
        <dbReference type="Google" id="ProtNLM"/>
    </source>
</evidence>
<accession>S7XF70</accession>
<evidence type="ECO:0000313" key="1">
    <source>
        <dbReference type="EMBL" id="EPR92952.1"/>
    </source>
</evidence>
<name>S7XF70_STRMT</name>
<gene>
    <name evidence="1" type="ORF">M059_09150</name>
</gene>
<dbReference type="PATRIC" id="fig|1340485.3.peg.1914"/>
<proteinExistence type="predicted"/>